<dbReference type="NCBIfam" id="TIGR01652">
    <property type="entry name" value="ATPase-Plipid"/>
    <property type="match status" value="1"/>
</dbReference>
<feature type="binding site" evidence="16">
    <location>
        <position position="535"/>
    </location>
    <ligand>
        <name>Mg(2+)</name>
        <dbReference type="ChEBI" id="CHEBI:18420"/>
    </ligand>
</feature>
<dbReference type="Proteomes" id="UP000094236">
    <property type="component" value="Unassembled WGS sequence"/>
</dbReference>
<feature type="transmembrane region" description="Helical" evidence="17">
    <location>
        <begin position="461"/>
        <end position="485"/>
    </location>
</feature>
<feature type="binding site" evidence="15">
    <location>
        <position position="706"/>
    </location>
    <ligand>
        <name>ATP</name>
        <dbReference type="ChEBI" id="CHEBI:30616"/>
    </ligand>
</feature>
<evidence type="ECO:0000256" key="14">
    <source>
        <dbReference type="PIRSR" id="PIRSR606539-1"/>
    </source>
</evidence>
<evidence type="ECO:0000256" key="13">
    <source>
        <dbReference type="ARBA" id="ARBA00049128"/>
    </source>
</evidence>
<dbReference type="GO" id="GO:0000287">
    <property type="term" value="F:magnesium ion binding"/>
    <property type="evidence" value="ECO:0007669"/>
    <property type="project" value="UniProtKB-UniRule"/>
</dbReference>
<feature type="transmembrane region" description="Helical" evidence="17">
    <location>
        <begin position="91"/>
        <end position="111"/>
    </location>
</feature>
<keyword evidence="3" id="KW-0813">Transport</keyword>
<dbReference type="Gene3D" id="3.40.50.1000">
    <property type="entry name" value="HAD superfamily/HAD-like"/>
    <property type="match status" value="1"/>
</dbReference>
<feature type="region of interest" description="Disordered" evidence="18">
    <location>
        <begin position="1396"/>
        <end position="1422"/>
    </location>
</feature>
<feature type="binding site" evidence="15">
    <location>
        <position position="995"/>
    </location>
    <ligand>
        <name>ATP</name>
        <dbReference type="ChEBI" id="CHEBI:30616"/>
    </ligand>
</feature>
<comment type="catalytic activity">
    <reaction evidence="13">
        <text>a 1,2-diacyl-sn-glycero-3-phosphoethanolamine(out) + ATP + H2O = a 1,2-diacyl-sn-glycero-3-phosphoethanolamine(in) + ADP + phosphate + H(+)</text>
        <dbReference type="Rhea" id="RHEA:66132"/>
        <dbReference type="ChEBI" id="CHEBI:15377"/>
        <dbReference type="ChEBI" id="CHEBI:15378"/>
        <dbReference type="ChEBI" id="CHEBI:30616"/>
        <dbReference type="ChEBI" id="CHEBI:43474"/>
        <dbReference type="ChEBI" id="CHEBI:64612"/>
        <dbReference type="ChEBI" id="CHEBI:456216"/>
    </reaction>
    <physiologicalReaction direction="left-to-right" evidence="13">
        <dbReference type="Rhea" id="RHEA:66133"/>
    </physiologicalReaction>
</comment>
<dbReference type="SUPFAM" id="SSF81665">
    <property type="entry name" value="Calcium ATPase, transmembrane domain M"/>
    <property type="match status" value="1"/>
</dbReference>
<comment type="catalytic activity">
    <reaction evidence="12 17">
        <text>ATP + H2O + phospholipidSide 1 = ADP + phosphate + phospholipidSide 2.</text>
        <dbReference type="EC" id="7.6.2.1"/>
    </reaction>
</comment>
<dbReference type="PROSITE" id="PS00154">
    <property type="entry name" value="ATPASE_E1_E2"/>
    <property type="match status" value="1"/>
</dbReference>
<comment type="cofactor">
    <cofactor evidence="16">
        <name>Mg(2+)</name>
        <dbReference type="ChEBI" id="CHEBI:18420"/>
    </cofactor>
</comment>
<keyword evidence="11 17" id="KW-0472">Membrane</keyword>
<comment type="subcellular location">
    <subcellularLocation>
        <location evidence="1">Endomembrane system</location>
        <topology evidence="1">Multi-pass membrane protein</topology>
    </subcellularLocation>
    <subcellularLocation>
        <location evidence="17">Membrane</location>
        <topology evidence="17">Multi-pass membrane protein</topology>
    </subcellularLocation>
</comment>
<dbReference type="GO" id="GO:0012505">
    <property type="term" value="C:endomembrane system"/>
    <property type="evidence" value="ECO:0007669"/>
    <property type="project" value="UniProtKB-SubCell"/>
</dbReference>
<evidence type="ECO:0000256" key="10">
    <source>
        <dbReference type="ARBA" id="ARBA00022989"/>
    </source>
</evidence>
<evidence type="ECO:0000256" key="1">
    <source>
        <dbReference type="ARBA" id="ARBA00004127"/>
    </source>
</evidence>
<dbReference type="InterPro" id="IPR044492">
    <property type="entry name" value="P_typ_ATPase_HD_dom"/>
</dbReference>
<dbReference type="EC" id="7.6.2.1" evidence="17"/>
<dbReference type="PRINTS" id="PR00119">
    <property type="entry name" value="CATATPASE"/>
</dbReference>
<evidence type="ECO:0000256" key="18">
    <source>
        <dbReference type="SAM" id="MobiDB-lite"/>
    </source>
</evidence>
<feature type="binding site" evidence="15">
    <location>
        <position position="849"/>
    </location>
    <ligand>
        <name>ATP</name>
        <dbReference type="ChEBI" id="CHEBI:30616"/>
    </ligand>
</feature>
<feature type="binding site" evidence="15">
    <location>
        <position position="533"/>
    </location>
    <ligand>
        <name>ATP</name>
        <dbReference type="ChEBI" id="CHEBI:30616"/>
    </ligand>
</feature>
<evidence type="ECO:0000259" key="19">
    <source>
        <dbReference type="Pfam" id="PF16209"/>
    </source>
</evidence>
<dbReference type="SUPFAM" id="SSF56784">
    <property type="entry name" value="HAD-like"/>
    <property type="match status" value="1"/>
</dbReference>
<dbReference type="InterPro" id="IPR023298">
    <property type="entry name" value="ATPase_P-typ_TM_dom_sf"/>
</dbReference>
<evidence type="ECO:0000256" key="8">
    <source>
        <dbReference type="ARBA" id="ARBA00022842"/>
    </source>
</evidence>
<feature type="transmembrane region" description="Helical" evidence="17">
    <location>
        <begin position="1131"/>
        <end position="1150"/>
    </location>
</feature>
<dbReference type="InterPro" id="IPR023299">
    <property type="entry name" value="ATPase_P-typ_cyto_dom_N"/>
</dbReference>
<dbReference type="InterPro" id="IPR008250">
    <property type="entry name" value="ATPase_P-typ_transduc_dom_A_sf"/>
</dbReference>
<feature type="binding site" evidence="15">
    <location>
        <position position="732"/>
    </location>
    <ligand>
        <name>ATP</name>
        <dbReference type="ChEBI" id="CHEBI:30616"/>
    </ligand>
</feature>
<dbReference type="OrthoDB" id="377733at2759"/>
<dbReference type="InterPro" id="IPR032631">
    <property type="entry name" value="P-type_ATPase_N"/>
</dbReference>
<dbReference type="InterPro" id="IPR036412">
    <property type="entry name" value="HAD-like_sf"/>
</dbReference>
<evidence type="ECO:0000259" key="20">
    <source>
        <dbReference type="Pfam" id="PF16212"/>
    </source>
</evidence>
<dbReference type="SUPFAM" id="SSF81653">
    <property type="entry name" value="Calcium ATPase, transduction domain A"/>
    <property type="match status" value="1"/>
</dbReference>
<dbReference type="NCBIfam" id="TIGR01494">
    <property type="entry name" value="ATPase_P-type"/>
    <property type="match status" value="2"/>
</dbReference>
<feature type="domain" description="P-type ATPase C-terminal" evidence="20">
    <location>
        <begin position="1017"/>
        <end position="1267"/>
    </location>
</feature>
<dbReference type="CDD" id="cd02073">
    <property type="entry name" value="P-type_ATPase_APLT_Dnf-like"/>
    <property type="match status" value="1"/>
</dbReference>
<dbReference type="SFLD" id="SFLDF00027">
    <property type="entry name" value="p-type_atpase"/>
    <property type="match status" value="1"/>
</dbReference>
<dbReference type="SFLD" id="SFLDS00003">
    <property type="entry name" value="Haloacid_Dehalogenase"/>
    <property type="match status" value="1"/>
</dbReference>
<evidence type="ECO:0000256" key="12">
    <source>
        <dbReference type="ARBA" id="ARBA00034036"/>
    </source>
</evidence>
<evidence type="ECO:0000256" key="4">
    <source>
        <dbReference type="ARBA" id="ARBA00022692"/>
    </source>
</evidence>
<dbReference type="SFLD" id="SFLDG00002">
    <property type="entry name" value="C1.7:_P-type_atpase_like"/>
    <property type="match status" value="1"/>
</dbReference>
<keyword evidence="5 16" id="KW-0479">Metal-binding</keyword>
<dbReference type="EMBL" id="KV454014">
    <property type="protein sequence ID" value="ODV95683.1"/>
    <property type="molecule type" value="Genomic_DNA"/>
</dbReference>
<reference evidence="22" key="1">
    <citation type="submission" date="2016-05" db="EMBL/GenBank/DDBJ databases">
        <title>Comparative genomics of biotechnologically important yeasts.</title>
        <authorList>
            <consortium name="DOE Joint Genome Institute"/>
            <person name="Riley R."/>
            <person name="Haridas S."/>
            <person name="Wolfe K.H."/>
            <person name="Lopes M.R."/>
            <person name="Hittinger C.T."/>
            <person name="Goker M."/>
            <person name="Salamov A."/>
            <person name="Wisecaver J."/>
            <person name="Long T.M."/>
            <person name="Aerts A.L."/>
            <person name="Barry K."/>
            <person name="Choi C."/>
            <person name="Clum A."/>
            <person name="Coughlan A.Y."/>
            <person name="Deshpande S."/>
            <person name="Douglass A.P."/>
            <person name="Hanson S.J."/>
            <person name="Klenk H.-P."/>
            <person name="Labutti K."/>
            <person name="Lapidus A."/>
            <person name="Lindquist E."/>
            <person name="Lipzen A."/>
            <person name="Meier-Kolthoff J.P."/>
            <person name="Ohm R.A."/>
            <person name="Otillar R.P."/>
            <person name="Pangilinan J."/>
            <person name="Peng Y."/>
            <person name="Rokas A."/>
            <person name="Rosa C.A."/>
            <person name="Scheuner C."/>
            <person name="Sibirny A.A."/>
            <person name="Slot J.C."/>
            <person name="Stielow J.B."/>
            <person name="Sun H."/>
            <person name="Kurtzman C.P."/>
            <person name="Blackwell M."/>
            <person name="Grigoriev I.V."/>
            <person name="Jeffries T.W."/>
        </authorList>
    </citation>
    <scope>NUCLEOTIDE SEQUENCE [LARGE SCALE GENOMIC DNA]</scope>
    <source>
        <strain evidence="22">NRRL Y-2460</strain>
    </source>
</reference>
<feature type="binding site" evidence="15">
    <location>
        <position position="971"/>
    </location>
    <ligand>
        <name>ATP</name>
        <dbReference type="ChEBI" id="CHEBI:30616"/>
    </ligand>
</feature>
<evidence type="ECO:0000313" key="22">
    <source>
        <dbReference type="Proteomes" id="UP000094236"/>
    </source>
</evidence>
<dbReference type="PANTHER" id="PTHR24092">
    <property type="entry name" value="PROBABLE PHOSPHOLIPID-TRANSPORTING ATPASE"/>
    <property type="match status" value="1"/>
</dbReference>
<dbReference type="STRING" id="669874.A0A1E4TV66"/>
<dbReference type="FunFam" id="3.40.50.1000:FF:000001">
    <property type="entry name" value="Phospholipid-transporting ATPase IC"/>
    <property type="match status" value="1"/>
</dbReference>
<dbReference type="SUPFAM" id="SSF81660">
    <property type="entry name" value="Metal cation-transporting ATPase, ATP-binding domain N"/>
    <property type="match status" value="1"/>
</dbReference>
<keyword evidence="7 15" id="KW-0067">ATP-binding</keyword>
<evidence type="ECO:0000313" key="21">
    <source>
        <dbReference type="EMBL" id="ODV95683.1"/>
    </source>
</evidence>
<evidence type="ECO:0000256" key="2">
    <source>
        <dbReference type="ARBA" id="ARBA00008109"/>
    </source>
</evidence>
<evidence type="ECO:0000256" key="11">
    <source>
        <dbReference type="ARBA" id="ARBA00023136"/>
    </source>
</evidence>
<dbReference type="GO" id="GO:0005886">
    <property type="term" value="C:plasma membrane"/>
    <property type="evidence" value="ECO:0007669"/>
    <property type="project" value="TreeGrafter"/>
</dbReference>
<dbReference type="GO" id="GO:0140346">
    <property type="term" value="F:phosphatidylserine flippase activity"/>
    <property type="evidence" value="ECO:0007669"/>
    <property type="project" value="UniProtKB-ARBA"/>
</dbReference>
<evidence type="ECO:0000256" key="6">
    <source>
        <dbReference type="ARBA" id="ARBA00022741"/>
    </source>
</evidence>
<dbReference type="PANTHER" id="PTHR24092:SF180">
    <property type="entry name" value="PHOSPHOLIPID-TRANSPORTING ATPASE DNF1-RELATED"/>
    <property type="match status" value="1"/>
</dbReference>
<dbReference type="Pfam" id="PF16209">
    <property type="entry name" value="PhoLip_ATPase_N"/>
    <property type="match status" value="1"/>
</dbReference>
<evidence type="ECO:0000256" key="5">
    <source>
        <dbReference type="ARBA" id="ARBA00022723"/>
    </source>
</evidence>
<dbReference type="InterPro" id="IPR001757">
    <property type="entry name" value="P_typ_ATPase"/>
</dbReference>
<name>A0A1E4TV66_PACTA</name>
<evidence type="ECO:0000256" key="3">
    <source>
        <dbReference type="ARBA" id="ARBA00022448"/>
    </source>
</evidence>
<proteinExistence type="inferred from homology"/>
<protein>
    <recommendedName>
        <fullName evidence="17">Phospholipid-transporting ATPase</fullName>
        <ecNumber evidence="17">7.6.2.1</ecNumber>
    </recommendedName>
</protein>
<evidence type="ECO:0000256" key="9">
    <source>
        <dbReference type="ARBA" id="ARBA00022967"/>
    </source>
</evidence>
<feature type="binding site" evidence="15">
    <location>
        <position position="664"/>
    </location>
    <ligand>
        <name>ATP</name>
        <dbReference type="ChEBI" id="CHEBI:30616"/>
    </ligand>
</feature>
<evidence type="ECO:0000256" key="7">
    <source>
        <dbReference type="ARBA" id="ARBA00022840"/>
    </source>
</evidence>
<dbReference type="Pfam" id="PF16212">
    <property type="entry name" value="PhoLip_ATPase_C"/>
    <property type="match status" value="1"/>
</dbReference>
<feature type="transmembrane region" description="Helical" evidence="17">
    <location>
        <begin position="1170"/>
        <end position="1190"/>
    </location>
</feature>
<feature type="binding site" evidence="15">
    <location>
        <position position="850"/>
    </location>
    <ligand>
        <name>ATP</name>
        <dbReference type="ChEBI" id="CHEBI:30616"/>
    </ligand>
</feature>
<feature type="binding site" evidence="16">
    <location>
        <position position="995"/>
    </location>
    <ligand>
        <name>Mg(2+)</name>
        <dbReference type="ChEBI" id="CHEBI:18420"/>
    </ligand>
</feature>
<feature type="binding site" evidence="15">
    <location>
        <position position="534"/>
    </location>
    <ligand>
        <name>ATP</name>
        <dbReference type="ChEBI" id="CHEBI:30616"/>
    </ligand>
</feature>
<dbReference type="GO" id="GO:0005524">
    <property type="term" value="F:ATP binding"/>
    <property type="evidence" value="ECO:0007669"/>
    <property type="project" value="UniProtKB-UniRule"/>
</dbReference>
<dbReference type="FunFam" id="3.40.50.1000:FF:000130">
    <property type="entry name" value="Phospholipid-transporting ATPase"/>
    <property type="match status" value="1"/>
</dbReference>
<dbReference type="GO" id="GO:0016887">
    <property type="term" value="F:ATP hydrolysis activity"/>
    <property type="evidence" value="ECO:0007669"/>
    <property type="project" value="InterPro"/>
</dbReference>
<feature type="transmembrane region" description="Helical" evidence="17">
    <location>
        <begin position="1237"/>
        <end position="1257"/>
    </location>
</feature>
<organism evidence="21 22">
    <name type="scientific">Pachysolen tannophilus NRRL Y-2460</name>
    <dbReference type="NCBI Taxonomy" id="669874"/>
    <lineage>
        <taxon>Eukaryota</taxon>
        <taxon>Fungi</taxon>
        <taxon>Dikarya</taxon>
        <taxon>Ascomycota</taxon>
        <taxon>Saccharomycotina</taxon>
        <taxon>Pichiomycetes</taxon>
        <taxon>Pachysolenaceae</taxon>
        <taxon>Pachysolen</taxon>
    </lineage>
</organism>
<keyword evidence="10 17" id="KW-1133">Transmembrane helix</keyword>
<feature type="transmembrane region" description="Helical" evidence="17">
    <location>
        <begin position="1080"/>
        <end position="1101"/>
    </location>
</feature>
<evidence type="ECO:0000256" key="17">
    <source>
        <dbReference type="RuleBase" id="RU362033"/>
    </source>
</evidence>
<dbReference type="InterPro" id="IPR023214">
    <property type="entry name" value="HAD_sf"/>
</dbReference>
<dbReference type="Gene3D" id="2.70.150.10">
    <property type="entry name" value="Calcium-transporting ATPase, cytoplasmic transduction domain A"/>
    <property type="match status" value="1"/>
</dbReference>
<keyword evidence="6 15" id="KW-0547">Nucleotide-binding</keyword>
<feature type="binding site" evidence="15">
    <location>
        <position position="851"/>
    </location>
    <ligand>
        <name>ATP</name>
        <dbReference type="ChEBI" id="CHEBI:30616"/>
    </ligand>
</feature>
<feature type="transmembrane region" description="Helical" evidence="17">
    <location>
        <begin position="1197"/>
        <end position="1217"/>
    </location>
</feature>
<accession>A0A1E4TV66</accession>
<evidence type="ECO:0000256" key="15">
    <source>
        <dbReference type="PIRSR" id="PIRSR606539-2"/>
    </source>
</evidence>
<dbReference type="InterPro" id="IPR018303">
    <property type="entry name" value="ATPase_P-typ_P_site"/>
</dbReference>
<feature type="binding site" evidence="16">
    <location>
        <position position="533"/>
    </location>
    <ligand>
        <name>Mg(2+)</name>
        <dbReference type="ChEBI" id="CHEBI:18420"/>
    </ligand>
</feature>
<dbReference type="InterPro" id="IPR032630">
    <property type="entry name" value="P_typ_ATPase_c"/>
</dbReference>
<comment type="similarity">
    <text evidence="2 17">Belongs to the cation transport ATPase (P-type) (TC 3.A.3) family. Type IV subfamily.</text>
</comment>
<dbReference type="Gene3D" id="3.40.1110.10">
    <property type="entry name" value="Calcium-transporting ATPase, cytoplasmic domain N"/>
    <property type="match status" value="1"/>
</dbReference>
<keyword evidence="4 17" id="KW-0812">Transmembrane</keyword>
<feature type="transmembrane region" description="Helical" evidence="17">
    <location>
        <begin position="117"/>
        <end position="136"/>
    </location>
</feature>
<feature type="binding site" evidence="15">
    <location>
        <position position="965"/>
    </location>
    <ligand>
        <name>ATP</name>
        <dbReference type="ChEBI" id="CHEBI:30616"/>
    </ligand>
</feature>
<feature type="binding site" evidence="15">
    <location>
        <position position="767"/>
    </location>
    <ligand>
        <name>ATP</name>
        <dbReference type="ChEBI" id="CHEBI:30616"/>
    </ligand>
</feature>
<keyword evidence="8 16" id="KW-0460">Magnesium</keyword>
<evidence type="ECO:0000256" key="16">
    <source>
        <dbReference type="PIRSR" id="PIRSR606539-3"/>
    </source>
</evidence>
<feature type="domain" description="P-type ATPase N-terminal" evidence="19">
    <location>
        <begin position="58"/>
        <end position="110"/>
    </location>
</feature>
<dbReference type="Pfam" id="PF13246">
    <property type="entry name" value="Cation_ATPase"/>
    <property type="match status" value="1"/>
</dbReference>
<keyword evidence="9 17" id="KW-1278">Translocase</keyword>
<gene>
    <name evidence="21" type="ORF">PACTADRAFT_43115</name>
</gene>
<feature type="transmembrane region" description="Helical" evidence="17">
    <location>
        <begin position="417"/>
        <end position="441"/>
    </location>
</feature>
<feature type="active site" description="4-aspartylphosphate intermediate" evidence="14">
    <location>
        <position position="533"/>
    </location>
</feature>
<sequence length="1422" mass="161586">MDSDSGNASLSFEEKLRLWFYNHNIKSVDPPLFIKNRISKESRKIYVNLDLPQELINPKTNTPLATYPRNKIRTTKYTPLTFIPKNLFNQFTNIANSYFLFLVILGAFQIFGVSDPGLSAVPLIVIVVITAVRDAFEDYKRGASDANLNNCSIHLLCGLINNNVIIDHVGPWRRFKKSCSKLLRKNAEIIKKIKKEENNNLKNPKKSIDSNNNELNRASTDFKFSLDTNRSNRKSLQFLPETIKNPDFEASSNVKFSNKRWKDIYVGDFVRIRNNEEVPADIVIISTSDSENGTCFVETKNLDGESNLKVRNALGAGEGIKHSTDLASAQFMIECEPPNVNLYSFKGVLHYKDYMNEEKKELTEPITNDNVLLRGCSLRNTKWVIGIVIYTGPETKIMLNSGITPTKFSKISRELNLSVIINFIFLFVICFVSGVVNGVFYDKKNDSRIYFEYKAYGPNPPANGVIAFFVSVILYQSLVPISLYISIEIIKTIQAFFIYSDVNMYYEKLDYPCTPKSWNISDDLGQIEYIFSDKTGTLTQNVMEFKHCTVGGKSYGVSYTEARMGMNKRKGIDVIKEAIEIGAKINNDKSQMCNLINENLTVEDQFDDKDLTFISPEYVEEMLSNTEQGSKNGFFMFCLAVCHTVITERNKDGKILFQAESPDESALVKVARDLGYLFVERTRNGFILQKFNGTPQEIKVLNIIPFNSTRKRMSVIIEINENDSKKIFMITKGADNVIYERLSPNQDQEVISKTALHLEEFAKEGLRTLCIASKEITNISYFNDWLKRYHDAKSSIDENREELIDRISEELESDLILLGGTAIEDKLQEMVPESINILSKAGIKLWVLTGDKVETAINIGFSCNLLTNDMKLLVISKSGDDSADVNPDEYDVATLITKYLEQEFNMEGSAEELEIAIKNHDSPTIPYALIVDGDALTTIFHEDNSELARKFLLLGKHCKSVLCCRVSPSQKASVVKLVRKNLKVMTLAIGDGANDVAMIQAANVGVGIAGEEGRQAAMSSDYAIGQFRFLTRLVLVHGRWSYKRLAEMIPCFFYKNVIFTMTLFWYGIFNNFDGSYLYEYTFLMFYNLAFTSLPVIFLGFLDQDVSDTVSLLVPELYKSGVLGLEWSQYKFIYYMLDGLYQSAIAFFFVYCVYHRGNFLNDNGLAVDHRFWMGVMVSHISVISCNLYVLLQQYNWDYITLLINAFSNLIIFFWSGVWSSSLASQEFYKAASQMFGTLGFWCCFFVGVVSCLLPRFIYDNISRYWYPKDIDIVRERVILGDFQKYPSGYDPTNLAAVEKLRNSIYTGTSDNFFETKDSSSKDEESQVEILGDTEEKHLKFPEKSAVISRFKSISKSLKKPPNFDSENISSKDLQSIRLSMVARGELSTTSLERIQTTHELPGLTQADSLLERYSTRGTTGNNT</sequence>
<feature type="binding site" evidence="15">
    <location>
        <position position="994"/>
    </location>
    <ligand>
        <name>ATP</name>
        <dbReference type="ChEBI" id="CHEBI:30616"/>
    </ligand>
</feature>
<keyword evidence="22" id="KW-1185">Reference proteome</keyword>
<feature type="binding site" evidence="16">
    <location>
        <position position="991"/>
    </location>
    <ligand>
        <name>Mg(2+)</name>
        <dbReference type="ChEBI" id="CHEBI:18420"/>
    </ligand>
</feature>
<feature type="binding site" evidence="15">
    <location>
        <position position="535"/>
    </location>
    <ligand>
        <name>ATP</name>
        <dbReference type="ChEBI" id="CHEBI:30616"/>
    </ligand>
</feature>
<dbReference type="InterPro" id="IPR006539">
    <property type="entry name" value="P-type_ATPase_IV"/>
</dbReference>
<feature type="transmembrane region" description="Helical" evidence="17">
    <location>
        <begin position="1049"/>
        <end position="1068"/>
    </location>
</feature>